<evidence type="ECO:0000259" key="5">
    <source>
        <dbReference type="PROSITE" id="PS51695"/>
    </source>
</evidence>
<name>A0A3E0HYW1_9PSEU</name>
<accession>A0A3E0HYW1</accession>
<evidence type="ECO:0000313" key="7">
    <source>
        <dbReference type="Proteomes" id="UP000256269"/>
    </source>
</evidence>
<evidence type="ECO:0000256" key="2">
    <source>
        <dbReference type="ARBA" id="ARBA00022801"/>
    </source>
</evidence>
<dbReference type="PROSITE" id="PS00138">
    <property type="entry name" value="SUBTILASE_SER"/>
    <property type="match status" value="1"/>
</dbReference>
<evidence type="ECO:0000256" key="4">
    <source>
        <dbReference type="SAM" id="SignalP"/>
    </source>
</evidence>
<evidence type="ECO:0000313" key="6">
    <source>
        <dbReference type="EMBL" id="REH51668.1"/>
    </source>
</evidence>
<dbReference type="InterPro" id="IPR036852">
    <property type="entry name" value="Peptidase_S8/S53_dom_sf"/>
</dbReference>
<dbReference type="AlphaFoldDB" id="A0A3E0HYW1"/>
<reference evidence="6 7" key="1">
    <citation type="submission" date="2018-08" db="EMBL/GenBank/DDBJ databases">
        <title>Genomic Encyclopedia of Archaeal and Bacterial Type Strains, Phase II (KMG-II): from individual species to whole genera.</title>
        <authorList>
            <person name="Goeker M."/>
        </authorList>
    </citation>
    <scope>NUCLEOTIDE SEQUENCE [LARGE SCALE GENOMIC DNA]</scope>
    <source>
        <strain evidence="6 7">DSM 45791</strain>
    </source>
</reference>
<dbReference type="GO" id="GO:0004252">
    <property type="term" value="F:serine-type endopeptidase activity"/>
    <property type="evidence" value="ECO:0007669"/>
    <property type="project" value="InterPro"/>
</dbReference>
<keyword evidence="3" id="KW-0720">Serine protease</keyword>
<keyword evidence="4" id="KW-0732">Signal</keyword>
<dbReference type="PROSITE" id="PS51695">
    <property type="entry name" value="SEDOLISIN"/>
    <property type="match status" value="1"/>
</dbReference>
<dbReference type="Gene3D" id="3.40.50.200">
    <property type="entry name" value="Peptidase S8/S53 domain"/>
    <property type="match status" value="1"/>
</dbReference>
<protein>
    <recommendedName>
        <fullName evidence="5">Peptidase S53 domain-containing protein</fullName>
    </recommendedName>
</protein>
<dbReference type="SUPFAM" id="SSF52743">
    <property type="entry name" value="Subtilisin-like"/>
    <property type="match status" value="1"/>
</dbReference>
<dbReference type="CDD" id="cd04056">
    <property type="entry name" value="Peptidases_S53"/>
    <property type="match status" value="1"/>
</dbReference>
<keyword evidence="2" id="KW-0378">Hydrolase</keyword>
<proteinExistence type="predicted"/>
<sequence>MRLTGRRLTAGFAISSLVFAAAAAITPAAQAAPAGPAVAPGLYTLPTGDHVRVDGARADFLPAPGHSAAAVTTWLDGRPTVVPVSAIGHLSSLDGFEIGGAKPAAAHPDYVMAPLHITALDHEGKPVQAAEVVVINTDDPARAQWDGIMLSGDSRIALPAGHYSVAVAAFETDAKDNPTETELLTVTDVTVPTTGTTVAVDGRKASPVAFTTPLPSVDSATVVGWSRGVGAKLATLDIGAMAGTRFYVGQAAKAQYGTLQYSVAGRRVSPAAAVAPYSYALVVPKTDSIGANQTYAVTASSLATIDNTFVTDQPGQDAFTWDDFVLRDEGPTDPALPTVPYVPVHAPGSDRRYVSTDASFVYEGTFDPNGSYVDNLQRTLALKAGQHVSLAWRGGVIAPAPATVDGPCFLCRDGDTLHGVGVMDTDFSGGIGQWSDGPTTIAQDGKQIYSGGTMGYAFDQKLAAGKHRYVYSIDATHDSAVTALSTHTQITWGFDSSTSTGPVPILFAGAGFSEDKHDNIAPGKATVSIAFQHQAGAADPDVTAATADVSYDDGKTWQPVTVTLTDGHHASGAFTVPAGTKPGYLAVRFHGVDKAGSTLDETVHNAALVNAPNGIATPPSSGDTTPAADTHAVCATAARGHARCLALTTAAKWQPSANKLPDGLAPADLHAAYNLPATAKSDTVAIVDANGDATAESDLAVYRKTYGLPACTTANGCLKILNQNGKTSPLPPVNPDDDWTDEISLDLDMVSAVCPACHIVLVEANSSDTADLAKAETVATGSGAVAVSNSFGGDENTETTALAGGFAKAGVAITASTGDAGFKQASWPASLSTVIAVGGTSLSKASNARGWTESAWKGAGSGCSGYVAKPSWQQDKDCPNRTIADISAVADPLTGPAVYSAGDWAVVGGTSASSPVIAAMIALAGNSAKLPNAKYIYQHAGSLNDVTTGSNKHWDCGGDYLCTAGKGYDGPTGLGTPNGLGAL</sequence>
<dbReference type="InterPro" id="IPR050819">
    <property type="entry name" value="Tripeptidyl-peptidase_I"/>
</dbReference>
<dbReference type="RefSeq" id="WP_116173728.1">
    <property type="nucleotide sequence ID" value="NZ_CP144375.1"/>
</dbReference>
<comment type="caution">
    <text evidence="6">The sequence shown here is derived from an EMBL/GenBank/DDBJ whole genome shotgun (WGS) entry which is preliminary data.</text>
</comment>
<evidence type="ECO:0000256" key="3">
    <source>
        <dbReference type="ARBA" id="ARBA00022825"/>
    </source>
</evidence>
<dbReference type="EMBL" id="QUNO01000003">
    <property type="protein sequence ID" value="REH51668.1"/>
    <property type="molecule type" value="Genomic_DNA"/>
</dbReference>
<feature type="domain" description="Peptidase S53" evidence="5">
    <location>
        <begin position="663"/>
        <end position="983"/>
    </location>
</feature>
<keyword evidence="7" id="KW-1185">Reference proteome</keyword>
<dbReference type="OrthoDB" id="3586357at2"/>
<dbReference type="InterPro" id="IPR023828">
    <property type="entry name" value="Peptidase_S8_Ser-AS"/>
</dbReference>
<dbReference type="GO" id="GO:0008240">
    <property type="term" value="F:tripeptidyl-peptidase activity"/>
    <property type="evidence" value="ECO:0007669"/>
    <property type="project" value="TreeGrafter"/>
</dbReference>
<feature type="signal peptide" evidence="4">
    <location>
        <begin position="1"/>
        <end position="31"/>
    </location>
</feature>
<dbReference type="PANTHER" id="PTHR14218:SF15">
    <property type="entry name" value="TRIPEPTIDYL-PEPTIDASE 1"/>
    <property type="match status" value="1"/>
</dbReference>
<organism evidence="6 7">
    <name type="scientific">Kutzneria buriramensis</name>
    <dbReference type="NCBI Taxonomy" id="1045776"/>
    <lineage>
        <taxon>Bacteria</taxon>
        <taxon>Bacillati</taxon>
        <taxon>Actinomycetota</taxon>
        <taxon>Actinomycetes</taxon>
        <taxon>Pseudonocardiales</taxon>
        <taxon>Pseudonocardiaceae</taxon>
        <taxon>Kutzneria</taxon>
    </lineage>
</organism>
<dbReference type="GO" id="GO:0006508">
    <property type="term" value="P:proteolysis"/>
    <property type="evidence" value="ECO:0007669"/>
    <property type="project" value="UniProtKB-KW"/>
</dbReference>
<feature type="chain" id="PRO_5017767274" description="Peptidase S53 domain-containing protein" evidence="4">
    <location>
        <begin position="32"/>
        <end position="983"/>
    </location>
</feature>
<evidence type="ECO:0000256" key="1">
    <source>
        <dbReference type="ARBA" id="ARBA00022670"/>
    </source>
</evidence>
<dbReference type="InterPro" id="IPR030400">
    <property type="entry name" value="Sedolisin_dom"/>
</dbReference>
<keyword evidence="1" id="KW-0645">Protease</keyword>
<dbReference type="PANTHER" id="PTHR14218">
    <property type="entry name" value="PROTEASE S8 TRIPEPTIDYL PEPTIDASE I CLN2"/>
    <property type="match status" value="1"/>
</dbReference>
<dbReference type="Proteomes" id="UP000256269">
    <property type="component" value="Unassembled WGS sequence"/>
</dbReference>
<gene>
    <name evidence="6" type="ORF">BCF44_103117</name>
</gene>